<evidence type="ECO:0000313" key="3">
    <source>
        <dbReference type="EMBL" id="QGA12000.1"/>
    </source>
</evidence>
<dbReference type="Pfam" id="PF04536">
    <property type="entry name" value="TPM_phosphatase"/>
    <property type="match status" value="1"/>
</dbReference>
<dbReference type="AlphaFoldDB" id="A0A5Q0P6K9"/>
<dbReference type="Gene3D" id="3.10.310.50">
    <property type="match status" value="1"/>
</dbReference>
<evidence type="ECO:0000259" key="1">
    <source>
        <dbReference type="Pfam" id="PF04536"/>
    </source>
</evidence>
<evidence type="ECO:0000313" key="4">
    <source>
        <dbReference type="Proteomes" id="UP000327478"/>
    </source>
</evidence>
<keyword evidence="4" id="KW-1185">Reference proteome</keyword>
<evidence type="ECO:0000313" key="2">
    <source>
        <dbReference type="EMBL" id="MQW92861.1"/>
    </source>
</evidence>
<organism evidence="2 5">
    <name type="scientific">Acinetobacter wanghuae</name>
    <dbReference type="NCBI Taxonomy" id="2662362"/>
    <lineage>
        <taxon>Bacteria</taxon>
        <taxon>Pseudomonadati</taxon>
        <taxon>Pseudomonadota</taxon>
        <taxon>Gammaproteobacteria</taxon>
        <taxon>Moraxellales</taxon>
        <taxon>Moraxellaceae</taxon>
        <taxon>Acinetobacter</taxon>
    </lineage>
</organism>
<dbReference type="InterPro" id="IPR007621">
    <property type="entry name" value="TPM_dom"/>
</dbReference>
<dbReference type="EMBL" id="CP045650">
    <property type="protein sequence ID" value="QGA12000.1"/>
    <property type="molecule type" value="Genomic_DNA"/>
</dbReference>
<dbReference type="PANTHER" id="PTHR30373">
    <property type="entry name" value="UPF0603 PROTEIN YGCG"/>
    <property type="match status" value="1"/>
</dbReference>
<name>A0A5Q0P6K9_9GAMM</name>
<feature type="domain" description="TPM" evidence="1">
    <location>
        <begin position="42"/>
        <end position="161"/>
    </location>
</feature>
<dbReference type="RefSeq" id="WP_153372814.1">
    <property type="nucleotide sequence ID" value="NZ_CP045650.1"/>
</dbReference>
<protein>
    <recommendedName>
        <fullName evidence="1">TPM domain-containing protein</fullName>
    </recommendedName>
</protein>
<proteinExistence type="predicted"/>
<reference evidence="4 5" key="1">
    <citation type="submission" date="2019-10" db="EMBL/GenBank/DDBJ databases">
        <authorList>
            <person name="Dong K."/>
        </authorList>
    </citation>
    <scope>NUCLEOTIDE SEQUENCE [LARGE SCALE GENOMIC DNA]</scope>
    <source>
        <strain evidence="4">dk386</strain>
        <strain evidence="3">Dk386</strain>
        <strain evidence="2">Dk771</strain>
        <strain evidence="5">dk771</strain>
    </source>
</reference>
<dbReference type="EMBL" id="WITK01000018">
    <property type="protein sequence ID" value="MQW92861.1"/>
    <property type="molecule type" value="Genomic_DNA"/>
</dbReference>
<sequence length="186" mass="21149">MVTTTDSTDIVTQAKIIEQHQPSFKRWLKHVCHIPSAKRFYSKQDQHAIAQAVAEAEHGHVGEIQVVIEACLPAAIAYQHDTLSRARQLFAELGTWDTEYNSGVLLYLNLCERKVEIVIDRGIRNATTQEIWDGICQNILQQLSDKKYKEALVDGIFEIGKVLDAYYDRKIQDLDNEISNQPIILG</sequence>
<accession>A0A5Q0P6K9</accession>
<evidence type="ECO:0000313" key="5">
    <source>
        <dbReference type="Proteomes" id="UP000480556"/>
    </source>
</evidence>
<dbReference type="Proteomes" id="UP000327478">
    <property type="component" value="Chromosome"/>
</dbReference>
<dbReference type="PANTHER" id="PTHR30373:SF8">
    <property type="entry name" value="BLL7265 PROTEIN"/>
    <property type="match status" value="1"/>
</dbReference>
<gene>
    <name evidence="3" type="ORF">GFH30_11745</name>
    <name evidence="2" type="ORF">GHJ48_10770</name>
</gene>
<dbReference type="Proteomes" id="UP000480556">
    <property type="component" value="Unassembled WGS sequence"/>
</dbReference>